<dbReference type="EMBL" id="WJQU01000001">
    <property type="protein sequence ID" value="KAJ6648766.1"/>
    <property type="molecule type" value="Genomic_DNA"/>
</dbReference>
<sequence>MSYYVEHPGVIDEHFNRVATSKAATVLRMFWFMFGEDTFMRAVRSYLNDK</sequence>
<dbReference type="Gene3D" id="1.10.390.10">
    <property type="entry name" value="Neutral Protease Domain 2"/>
    <property type="match status" value="1"/>
</dbReference>
<protein>
    <submittedName>
        <fullName evidence="1">Uncharacterized protein</fullName>
    </submittedName>
</protein>
<evidence type="ECO:0000313" key="1">
    <source>
        <dbReference type="EMBL" id="KAJ6648766.1"/>
    </source>
</evidence>
<organism evidence="1 2">
    <name type="scientific">Pseudolycoriella hygida</name>
    <dbReference type="NCBI Taxonomy" id="35572"/>
    <lineage>
        <taxon>Eukaryota</taxon>
        <taxon>Metazoa</taxon>
        <taxon>Ecdysozoa</taxon>
        <taxon>Arthropoda</taxon>
        <taxon>Hexapoda</taxon>
        <taxon>Insecta</taxon>
        <taxon>Pterygota</taxon>
        <taxon>Neoptera</taxon>
        <taxon>Endopterygota</taxon>
        <taxon>Diptera</taxon>
        <taxon>Nematocera</taxon>
        <taxon>Sciaroidea</taxon>
        <taxon>Sciaridae</taxon>
        <taxon>Pseudolycoriella</taxon>
    </lineage>
</organism>
<dbReference type="InterPro" id="IPR027268">
    <property type="entry name" value="Peptidase_M4/M1_CTD_sf"/>
</dbReference>
<proteinExistence type="predicted"/>
<reference evidence="1" key="1">
    <citation type="submission" date="2022-07" db="EMBL/GenBank/DDBJ databases">
        <authorList>
            <person name="Trinca V."/>
            <person name="Uliana J.V.C."/>
            <person name="Torres T.T."/>
            <person name="Ward R.J."/>
            <person name="Monesi N."/>
        </authorList>
    </citation>
    <scope>NUCLEOTIDE SEQUENCE</scope>
    <source>
        <strain evidence="1">HSMRA1968</strain>
        <tissue evidence="1">Whole embryos</tissue>
    </source>
</reference>
<dbReference type="AlphaFoldDB" id="A0A9Q0NFW7"/>
<accession>A0A9Q0NFW7</accession>
<comment type="caution">
    <text evidence="1">The sequence shown here is derived from an EMBL/GenBank/DDBJ whole genome shotgun (WGS) entry which is preliminary data.</text>
</comment>
<keyword evidence="2" id="KW-1185">Reference proteome</keyword>
<dbReference type="SUPFAM" id="SSF55486">
    <property type="entry name" value="Metalloproteases ('zincins'), catalytic domain"/>
    <property type="match status" value="1"/>
</dbReference>
<dbReference type="OrthoDB" id="7728838at2759"/>
<evidence type="ECO:0000313" key="2">
    <source>
        <dbReference type="Proteomes" id="UP001151699"/>
    </source>
</evidence>
<name>A0A9Q0NFW7_9DIPT</name>
<gene>
    <name evidence="1" type="ORF">Bhyg_03997</name>
</gene>
<dbReference type="Proteomes" id="UP001151699">
    <property type="component" value="Chromosome A"/>
</dbReference>